<proteinExistence type="predicted"/>
<dbReference type="EMBL" id="JANPWB010000013">
    <property type="protein sequence ID" value="KAJ1106283.1"/>
    <property type="molecule type" value="Genomic_DNA"/>
</dbReference>
<organism evidence="1 2">
    <name type="scientific">Pleurodeles waltl</name>
    <name type="common">Iberian ribbed newt</name>
    <dbReference type="NCBI Taxonomy" id="8319"/>
    <lineage>
        <taxon>Eukaryota</taxon>
        <taxon>Metazoa</taxon>
        <taxon>Chordata</taxon>
        <taxon>Craniata</taxon>
        <taxon>Vertebrata</taxon>
        <taxon>Euteleostomi</taxon>
        <taxon>Amphibia</taxon>
        <taxon>Batrachia</taxon>
        <taxon>Caudata</taxon>
        <taxon>Salamandroidea</taxon>
        <taxon>Salamandridae</taxon>
        <taxon>Pleurodelinae</taxon>
        <taxon>Pleurodeles</taxon>
    </lineage>
</organism>
<dbReference type="Proteomes" id="UP001066276">
    <property type="component" value="Chromosome 9"/>
</dbReference>
<evidence type="ECO:0000313" key="2">
    <source>
        <dbReference type="Proteomes" id="UP001066276"/>
    </source>
</evidence>
<name>A0AAV7MRE5_PLEWA</name>
<dbReference type="AlphaFoldDB" id="A0AAV7MRE5"/>
<accession>A0AAV7MRE5</accession>
<gene>
    <name evidence="1" type="ORF">NDU88_003684</name>
</gene>
<protein>
    <submittedName>
        <fullName evidence="1">Uncharacterized protein</fullName>
    </submittedName>
</protein>
<reference evidence="1" key="1">
    <citation type="journal article" date="2022" name="bioRxiv">
        <title>Sequencing and chromosome-scale assembly of the giantPleurodeles waltlgenome.</title>
        <authorList>
            <person name="Brown T."/>
            <person name="Elewa A."/>
            <person name="Iarovenko S."/>
            <person name="Subramanian E."/>
            <person name="Araus A.J."/>
            <person name="Petzold A."/>
            <person name="Susuki M."/>
            <person name="Suzuki K.-i.T."/>
            <person name="Hayashi T."/>
            <person name="Toyoda A."/>
            <person name="Oliveira C."/>
            <person name="Osipova E."/>
            <person name="Leigh N.D."/>
            <person name="Simon A."/>
            <person name="Yun M.H."/>
        </authorList>
    </citation>
    <scope>NUCLEOTIDE SEQUENCE</scope>
    <source>
        <strain evidence="1">20211129_DDA</strain>
        <tissue evidence="1">Liver</tissue>
    </source>
</reference>
<comment type="caution">
    <text evidence="1">The sequence shown here is derived from an EMBL/GenBank/DDBJ whole genome shotgun (WGS) entry which is preliminary data.</text>
</comment>
<evidence type="ECO:0000313" key="1">
    <source>
        <dbReference type="EMBL" id="KAJ1106283.1"/>
    </source>
</evidence>
<sequence>MLCRHTHYTGDKRAPTHVCTAGASNQLRKVSRVSGARNPADFLLRHPGELASVNDADEETTEAQVQALAQNSCPKMMNLEEIAEATSEDGILARVKQAIENGFWHEFLKNNHR</sequence>
<keyword evidence="2" id="KW-1185">Reference proteome</keyword>